<evidence type="ECO:0000313" key="1">
    <source>
        <dbReference type="EMBL" id="GLY66034.1"/>
    </source>
</evidence>
<protein>
    <submittedName>
        <fullName evidence="1">Uncharacterized protein</fullName>
    </submittedName>
</protein>
<dbReference type="EMBL" id="BSTI01000005">
    <property type="protein sequence ID" value="GLY66034.1"/>
    <property type="molecule type" value="Genomic_DNA"/>
</dbReference>
<name>A0A9W6QXW3_9PSEU</name>
<dbReference type="Proteomes" id="UP001165136">
    <property type="component" value="Unassembled WGS sequence"/>
</dbReference>
<reference evidence="1" key="1">
    <citation type="submission" date="2023-03" db="EMBL/GenBank/DDBJ databases">
        <title>Amycolatopsis taiwanensis NBRC 103393.</title>
        <authorList>
            <person name="Ichikawa N."/>
            <person name="Sato H."/>
            <person name="Tonouchi N."/>
        </authorList>
    </citation>
    <scope>NUCLEOTIDE SEQUENCE</scope>
    <source>
        <strain evidence="1">NBRC 103393</strain>
    </source>
</reference>
<proteinExistence type="predicted"/>
<dbReference type="AlphaFoldDB" id="A0A9W6QXW3"/>
<comment type="caution">
    <text evidence="1">The sequence shown here is derived from an EMBL/GenBank/DDBJ whole genome shotgun (WGS) entry which is preliminary data.</text>
</comment>
<keyword evidence="2" id="KW-1185">Reference proteome</keyword>
<evidence type="ECO:0000313" key="2">
    <source>
        <dbReference type="Proteomes" id="UP001165136"/>
    </source>
</evidence>
<sequence length="61" mass="6877">MNSTDGLNEPGAQSYVGVDNLEFEVRVPVVENFLCYQQSEPYTELFRLGRLVVKNDILGVL</sequence>
<accession>A0A9W6QXW3</accession>
<organism evidence="1 2">
    <name type="scientific">Amycolatopsis taiwanensis</name>
    <dbReference type="NCBI Taxonomy" id="342230"/>
    <lineage>
        <taxon>Bacteria</taxon>
        <taxon>Bacillati</taxon>
        <taxon>Actinomycetota</taxon>
        <taxon>Actinomycetes</taxon>
        <taxon>Pseudonocardiales</taxon>
        <taxon>Pseudonocardiaceae</taxon>
        <taxon>Amycolatopsis</taxon>
    </lineage>
</organism>
<gene>
    <name evidence="1" type="ORF">Atai01_26530</name>
</gene>